<name>A0AAD8FIM7_BIOPF</name>
<accession>A0AAD8FIM7</accession>
<evidence type="ECO:0000313" key="3">
    <source>
        <dbReference type="Proteomes" id="UP001233172"/>
    </source>
</evidence>
<feature type="non-terminal residue" evidence="2">
    <location>
        <position position="122"/>
    </location>
</feature>
<protein>
    <submittedName>
        <fullName evidence="2">Zinc finger protein 768</fullName>
    </submittedName>
</protein>
<gene>
    <name evidence="2" type="ORF">Bpfe_003869</name>
</gene>
<reference evidence="2" key="2">
    <citation type="submission" date="2023-04" db="EMBL/GenBank/DDBJ databases">
        <authorList>
            <person name="Bu L."/>
            <person name="Lu L."/>
            <person name="Laidemitt M.R."/>
            <person name="Zhang S.M."/>
            <person name="Mutuku M."/>
            <person name="Mkoji G."/>
            <person name="Steinauer M."/>
            <person name="Loker E.S."/>
        </authorList>
    </citation>
    <scope>NUCLEOTIDE SEQUENCE</scope>
    <source>
        <strain evidence="2">KasaAsao</strain>
        <tissue evidence="2">Whole Snail</tissue>
    </source>
</reference>
<comment type="caution">
    <text evidence="2">The sequence shown here is derived from an EMBL/GenBank/DDBJ whole genome shotgun (WGS) entry which is preliminary data.</text>
</comment>
<evidence type="ECO:0000256" key="1">
    <source>
        <dbReference type="SAM" id="MobiDB-lite"/>
    </source>
</evidence>
<reference evidence="2" key="1">
    <citation type="journal article" date="2023" name="PLoS Negl. Trop. Dis.">
        <title>A genome sequence for Biomphalaria pfeifferi, the major vector snail for the human-infecting parasite Schistosoma mansoni.</title>
        <authorList>
            <person name="Bu L."/>
            <person name="Lu L."/>
            <person name="Laidemitt M.R."/>
            <person name="Zhang S.M."/>
            <person name="Mutuku M."/>
            <person name="Mkoji G."/>
            <person name="Steinauer M."/>
            <person name="Loker E.S."/>
        </authorList>
    </citation>
    <scope>NUCLEOTIDE SEQUENCE</scope>
    <source>
        <strain evidence="2">KasaAsao</strain>
    </source>
</reference>
<dbReference type="Proteomes" id="UP001233172">
    <property type="component" value="Unassembled WGS sequence"/>
</dbReference>
<feature type="region of interest" description="Disordered" evidence="1">
    <location>
        <begin position="47"/>
        <end position="75"/>
    </location>
</feature>
<feature type="non-terminal residue" evidence="2">
    <location>
        <position position="1"/>
    </location>
</feature>
<evidence type="ECO:0000313" key="2">
    <source>
        <dbReference type="EMBL" id="KAK0066437.1"/>
    </source>
</evidence>
<keyword evidence="3" id="KW-1185">Reference proteome</keyword>
<dbReference type="AlphaFoldDB" id="A0AAD8FIM7"/>
<sequence>LLASRLLKLSNVVDGTRKTSSFCRNTFDVLNLVQRARNEATTAYFGNSRSRAEVDTPQNVDSLKGSPKVRHDKDYSDDYCSPRMHFDDIPKQTHDITGNQAKCEASSIFRPWEIKDSTKTNN</sequence>
<proteinExistence type="predicted"/>
<organism evidence="2 3">
    <name type="scientific">Biomphalaria pfeifferi</name>
    <name type="common">Bloodfluke planorb</name>
    <name type="synonym">Freshwater snail</name>
    <dbReference type="NCBI Taxonomy" id="112525"/>
    <lineage>
        <taxon>Eukaryota</taxon>
        <taxon>Metazoa</taxon>
        <taxon>Spiralia</taxon>
        <taxon>Lophotrochozoa</taxon>
        <taxon>Mollusca</taxon>
        <taxon>Gastropoda</taxon>
        <taxon>Heterobranchia</taxon>
        <taxon>Euthyneura</taxon>
        <taxon>Panpulmonata</taxon>
        <taxon>Hygrophila</taxon>
        <taxon>Lymnaeoidea</taxon>
        <taxon>Planorbidae</taxon>
        <taxon>Biomphalaria</taxon>
    </lineage>
</organism>
<dbReference type="EMBL" id="JASAOG010000010">
    <property type="protein sequence ID" value="KAK0066437.1"/>
    <property type="molecule type" value="Genomic_DNA"/>
</dbReference>